<evidence type="ECO:0000313" key="2">
    <source>
        <dbReference type="EMBL" id="KAJ7336890.1"/>
    </source>
</evidence>
<feature type="compositionally biased region" description="Polar residues" evidence="1">
    <location>
        <begin position="1"/>
        <end position="13"/>
    </location>
</feature>
<feature type="compositionally biased region" description="Pro residues" evidence="1">
    <location>
        <begin position="99"/>
        <end position="108"/>
    </location>
</feature>
<dbReference type="InterPro" id="IPR001138">
    <property type="entry name" value="Zn2Cys6_DnaBD"/>
</dbReference>
<protein>
    <recommendedName>
        <fullName evidence="4">Zn(2)-C6 fungal-type domain-containing protein</fullName>
    </recommendedName>
</protein>
<reference evidence="2" key="1">
    <citation type="submission" date="2023-03" db="EMBL/GenBank/DDBJ databases">
        <title>Massive genome expansion in bonnet fungi (Mycena s.s.) driven by repeated elements and novel gene families across ecological guilds.</title>
        <authorList>
            <consortium name="Lawrence Berkeley National Laboratory"/>
            <person name="Harder C.B."/>
            <person name="Miyauchi S."/>
            <person name="Viragh M."/>
            <person name="Kuo A."/>
            <person name="Thoen E."/>
            <person name="Andreopoulos B."/>
            <person name="Lu D."/>
            <person name="Skrede I."/>
            <person name="Drula E."/>
            <person name="Henrissat B."/>
            <person name="Morin E."/>
            <person name="Kohler A."/>
            <person name="Barry K."/>
            <person name="LaButti K."/>
            <person name="Morin E."/>
            <person name="Salamov A."/>
            <person name="Lipzen A."/>
            <person name="Mereny Z."/>
            <person name="Hegedus B."/>
            <person name="Baldrian P."/>
            <person name="Stursova M."/>
            <person name="Weitz H."/>
            <person name="Taylor A."/>
            <person name="Grigoriev I.V."/>
            <person name="Nagy L.G."/>
            <person name="Martin F."/>
            <person name="Kauserud H."/>
        </authorList>
    </citation>
    <scope>NUCLEOTIDE SEQUENCE</scope>
    <source>
        <strain evidence="2">CBHHK002</strain>
    </source>
</reference>
<feature type="region of interest" description="Disordered" evidence="1">
    <location>
        <begin position="1"/>
        <end position="30"/>
    </location>
</feature>
<sequence length="201" mass="21936">MPSSNPVARTPQNAPKRKIRCITTEQPPTNPCARCTKKGLPCEYMAVAPDDSTPSQSPDLVPSALPNSSRHSRHSSFQAPARPSSAASNDFSRVLGMAPPLPYTGPPPVHRRPRYSGAQYPDLSLSGSGSSHSTHQAQYYPTPTKNQTANQGLCQAYQYMTDHPAPAGQVGMYPPGTENYGQMHYYGNTPMPDYQWPPHQE</sequence>
<evidence type="ECO:0008006" key="4">
    <source>
        <dbReference type="Google" id="ProtNLM"/>
    </source>
</evidence>
<evidence type="ECO:0000313" key="3">
    <source>
        <dbReference type="Proteomes" id="UP001218218"/>
    </source>
</evidence>
<feature type="compositionally biased region" description="Low complexity" evidence="1">
    <location>
        <begin position="123"/>
        <end position="133"/>
    </location>
</feature>
<evidence type="ECO:0000256" key="1">
    <source>
        <dbReference type="SAM" id="MobiDB-lite"/>
    </source>
</evidence>
<feature type="region of interest" description="Disordered" evidence="1">
    <location>
        <begin position="45"/>
        <end position="137"/>
    </location>
</feature>
<proteinExistence type="predicted"/>
<dbReference type="AlphaFoldDB" id="A0AAD6ZTN0"/>
<accession>A0AAD6ZTN0</accession>
<name>A0AAD6ZTN0_9AGAR</name>
<dbReference type="SUPFAM" id="SSF57701">
    <property type="entry name" value="Zn2/Cys6 DNA-binding domain"/>
    <property type="match status" value="1"/>
</dbReference>
<dbReference type="Proteomes" id="UP001218218">
    <property type="component" value="Unassembled WGS sequence"/>
</dbReference>
<dbReference type="GO" id="GO:0000981">
    <property type="term" value="F:DNA-binding transcription factor activity, RNA polymerase II-specific"/>
    <property type="evidence" value="ECO:0007669"/>
    <property type="project" value="InterPro"/>
</dbReference>
<dbReference type="Gene3D" id="4.10.240.10">
    <property type="entry name" value="Zn(2)-C6 fungal-type DNA-binding domain"/>
    <property type="match status" value="1"/>
</dbReference>
<comment type="caution">
    <text evidence="2">The sequence shown here is derived from an EMBL/GenBank/DDBJ whole genome shotgun (WGS) entry which is preliminary data.</text>
</comment>
<keyword evidence="3" id="KW-1185">Reference proteome</keyword>
<dbReference type="InterPro" id="IPR036864">
    <property type="entry name" value="Zn2-C6_fun-type_DNA-bd_sf"/>
</dbReference>
<dbReference type="CDD" id="cd00067">
    <property type="entry name" value="GAL4"/>
    <property type="match status" value="1"/>
</dbReference>
<organism evidence="2 3">
    <name type="scientific">Mycena albidolilacea</name>
    <dbReference type="NCBI Taxonomy" id="1033008"/>
    <lineage>
        <taxon>Eukaryota</taxon>
        <taxon>Fungi</taxon>
        <taxon>Dikarya</taxon>
        <taxon>Basidiomycota</taxon>
        <taxon>Agaricomycotina</taxon>
        <taxon>Agaricomycetes</taxon>
        <taxon>Agaricomycetidae</taxon>
        <taxon>Agaricales</taxon>
        <taxon>Marasmiineae</taxon>
        <taxon>Mycenaceae</taxon>
        <taxon>Mycena</taxon>
    </lineage>
</organism>
<dbReference type="EMBL" id="JARIHO010000030">
    <property type="protein sequence ID" value="KAJ7336890.1"/>
    <property type="molecule type" value="Genomic_DNA"/>
</dbReference>
<gene>
    <name evidence="2" type="ORF">DFH08DRAFT_964848</name>
</gene>
<dbReference type="GO" id="GO:0008270">
    <property type="term" value="F:zinc ion binding"/>
    <property type="evidence" value="ECO:0007669"/>
    <property type="project" value="InterPro"/>
</dbReference>